<dbReference type="EMBL" id="JACCFW010000001">
    <property type="protein sequence ID" value="NYJ75816.1"/>
    <property type="molecule type" value="Genomic_DNA"/>
</dbReference>
<dbReference type="Proteomes" id="UP000571817">
    <property type="component" value="Unassembled WGS sequence"/>
</dbReference>
<keyword evidence="2" id="KW-1185">Reference proteome</keyword>
<protein>
    <recommendedName>
        <fullName evidence="3">Histone deacetylase</fullName>
    </recommendedName>
</protein>
<dbReference type="Gene3D" id="3.10.490.10">
    <property type="entry name" value="Gamma-glutamyl cyclotransferase-like"/>
    <property type="match status" value="1"/>
</dbReference>
<proteinExistence type="predicted"/>
<comment type="caution">
    <text evidence="1">The sequence shown here is derived from an EMBL/GenBank/DDBJ whole genome shotgun (WGS) entry which is preliminary data.</text>
</comment>
<evidence type="ECO:0000313" key="1">
    <source>
        <dbReference type="EMBL" id="NYJ75816.1"/>
    </source>
</evidence>
<evidence type="ECO:0000313" key="2">
    <source>
        <dbReference type="Proteomes" id="UP000571817"/>
    </source>
</evidence>
<sequence length="207" mass="22454">MEQVWYAAYGSNLSRDRFSHYLFGGRPSGASRTYPGARDRTPPTGDHPLLLPGRLYFAWESPTWTGGVAFYDPTVRDGAPTVAARAYLLTVQQFSDVAAQEMHRPPGDEVDVAGLLAHAPVATLGPGRYETLHQVGELEGVPVVTFSAPWTIETAPLNAPSAAYLRRIADGLREAHGWSAEQICDYLLDCPGVRPTWSRASLAGATD</sequence>
<accession>A0A853DE13</accession>
<organism evidence="1 2">
    <name type="scientific">Allobranchiibius huperziae</name>
    <dbReference type="NCBI Taxonomy" id="1874116"/>
    <lineage>
        <taxon>Bacteria</taxon>
        <taxon>Bacillati</taxon>
        <taxon>Actinomycetota</taxon>
        <taxon>Actinomycetes</taxon>
        <taxon>Micrococcales</taxon>
        <taxon>Dermacoccaceae</taxon>
        <taxon>Allobranchiibius</taxon>
    </lineage>
</organism>
<reference evidence="1 2" key="1">
    <citation type="submission" date="2020-07" db="EMBL/GenBank/DDBJ databases">
        <title>Sequencing the genomes of 1000 actinobacteria strains.</title>
        <authorList>
            <person name="Klenk H.-P."/>
        </authorList>
    </citation>
    <scope>NUCLEOTIDE SEQUENCE [LARGE SCALE GENOMIC DNA]</scope>
    <source>
        <strain evidence="1 2">DSM 29531</strain>
    </source>
</reference>
<name>A0A853DE13_9MICO</name>
<gene>
    <name evidence="1" type="ORF">HNR15_002779</name>
</gene>
<evidence type="ECO:0008006" key="3">
    <source>
        <dbReference type="Google" id="ProtNLM"/>
    </source>
</evidence>
<dbReference type="RefSeq" id="WP_218883746.1">
    <property type="nucleotide sequence ID" value="NZ_JACCFW010000001.1"/>
</dbReference>
<dbReference type="AlphaFoldDB" id="A0A853DE13"/>